<name>A0A327VJ14_9BACT</name>
<accession>A0A327VJ14</accession>
<dbReference type="EMBL" id="QLMA01000014">
    <property type="protein sequence ID" value="RAJ72809.1"/>
    <property type="molecule type" value="Genomic_DNA"/>
</dbReference>
<sequence>MRIFVSCNCAVERSACGAGFLLAEQQCSKAAKANVMLFGHFGLQWLLYSAGFLLAEQQCSKAAKANVMLFGHFGLQWL</sequence>
<evidence type="ECO:0000313" key="2">
    <source>
        <dbReference type="Proteomes" id="UP000249819"/>
    </source>
</evidence>
<organism evidence="1 2">
    <name type="scientific">Chitinophaga dinghuensis</name>
    <dbReference type="NCBI Taxonomy" id="1539050"/>
    <lineage>
        <taxon>Bacteria</taxon>
        <taxon>Pseudomonadati</taxon>
        <taxon>Bacteroidota</taxon>
        <taxon>Chitinophagia</taxon>
        <taxon>Chitinophagales</taxon>
        <taxon>Chitinophagaceae</taxon>
        <taxon>Chitinophaga</taxon>
    </lineage>
</organism>
<protein>
    <submittedName>
        <fullName evidence="1">Uncharacterized protein</fullName>
    </submittedName>
</protein>
<reference evidence="1 2" key="1">
    <citation type="submission" date="2018-06" db="EMBL/GenBank/DDBJ databases">
        <title>Genomic Encyclopedia of Archaeal and Bacterial Type Strains, Phase II (KMG-II): from individual species to whole genera.</title>
        <authorList>
            <person name="Goeker M."/>
        </authorList>
    </citation>
    <scope>NUCLEOTIDE SEQUENCE [LARGE SCALE GENOMIC DNA]</scope>
    <source>
        <strain evidence="1 2">DSM 29821</strain>
    </source>
</reference>
<keyword evidence="2" id="KW-1185">Reference proteome</keyword>
<evidence type="ECO:0000313" key="1">
    <source>
        <dbReference type="EMBL" id="RAJ72809.1"/>
    </source>
</evidence>
<dbReference type="AlphaFoldDB" id="A0A327VJ14"/>
<gene>
    <name evidence="1" type="ORF">CLV59_11412</name>
</gene>
<dbReference type="Proteomes" id="UP000249819">
    <property type="component" value="Unassembled WGS sequence"/>
</dbReference>
<proteinExistence type="predicted"/>
<comment type="caution">
    <text evidence="1">The sequence shown here is derived from an EMBL/GenBank/DDBJ whole genome shotgun (WGS) entry which is preliminary data.</text>
</comment>